<proteinExistence type="inferred from homology"/>
<accession>A0AAD8L6Z6</accession>
<dbReference type="FunFam" id="2.100.10.30:FF:000001">
    <property type="entry name" value="Jacalin-related lectin 33"/>
    <property type="match status" value="1"/>
</dbReference>
<evidence type="ECO:0000313" key="4">
    <source>
        <dbReference type="EMBL" id="KAK1434183.1"/>
    </source>
</evidence>
<dbReference type="Proteomes" id="UP001229421">
    <property type="component" value="Unassembled WGS sequence"/>
</dbReference>
<evidence type="ECO:0000256" key="1">
    <source>
        <dbReference type="ARBA" id="ARBA00006568"/>
    </source>
</evidence>
<dbReference type="InterPro" id="IPR033734">
    <property type="entry name" value="Jacalin-like_lectin_dom_plant"/>
</dbReference>
<organism evidence="4 5">
    <name type="scientific">Tagetes erecta</name>
    <name type="common">African marigold</name>
    <dbReference type="NCBI Taxonomy" id="13708"/>
    <lineage>
        <taxon>Eukaryota</taxon>
        <taxon>Viridiplantae</taxon>
        <taxon>Streptophyta</taxon>
        <taxon>Embryophyta</taxon>
        <taxon>Tracheophyta</taxon>
        <taxon>Spermatophyta</taxon>
        <taxon>Magnoliopsida</taxon>
        <taxon>eudicotyledons</taxon>
        <taxon>Gunneridae</taxon>
        <taxon>Pentapetalae</taxon>
        <taxon>asterids</taxon>
        <taxon>campanulids</taxon>
        <taxon>Asterales</taxon>
        <taxon>Asteraceae</taxon>
        <taxon>Asteroideae</taxon>
        <taxon>Heliantheae alliance</taxon>
        <taxon>Tageteae</taxon>
        <taxon>Tagetes</taxon>
    </lineage>
</organism>
<dbReference type="SUPFAM" id="SSF51101">
    <property type="entry name" value="Mannose-binding lectins"/>
    <property type="match status" value="1"/>
</dbReference>
<protein>
    <recommendedName>
        <fullName evidence="3">Jacalin-type lectin domain-containing protein</fullName>
    </recommendedName>
</protein>
<dbReference type="InterPro" id="IPR036404">
    <property type="entry name" value="Jacalin-like_lectin_dom_sf"/>
</dbReference>
<evidence type="ECO:0000313" key="5">
    <source>
        <dbReference type="Proteomes" id="UP001229421"/>
    </source>
</evidence>
<dbReference type="Pfam" id="PF01419">
    <property type="entry name" value="Jacalin"/>
    <property type="match status" value="1"/>
</dbReference>
<dbReference type="PANTHER" id="PTHR47293">
    <property type="entry name" value="JACALIN-RELATED LECTIN 3"/>
    <property type="match status" value="1"/>
</dbReference>
<keyword evidence="2" id="KW-0430">Lectin</keyword>
<dbReference type="SMART" id="SM00915">
    <property type="entry name" value="Jacalin"/>
    <property type="match status" value="1"/>
</dbReference>
<dbReference type="EMBL" id="JAUHHV010000002">
    <property type="protein sequence ID" value="KAK1434183.1"/>
    <property type="molecule type" value="Genomic_DNA"/>
</dbReference>
<evidence type="ECO:0000256" key="2">
    <source>
        <dbReference type="ARBA" id="ARBA00022734"/>
    </source>
</evidence>
<sequence length="186" mass="20711">MTKSIQMGPWGANVGNYWDDGAYGGVREITLVYNTCIDSIQVTYDNNDKSFRAVKHGGMGGTKIAQIKLYFPGEFLISVNGYYGPVVHGGFPVIRSLTLKTNRRTFGPFGVQEGTPFNYFTSSGHIVGFYGTSGWVLDSIGFYVSSTKPCIFKRIKMKFAGFDHRKVKDDEYDQKTKGSKGYSWGI</sequence>
<feature type="domain" description="Jacalin-type lectin" evidence="3">
    <location>
        <begin position="4"/>
        <end position="146"/>
    </location>
</feature>
<dbReference type="PROSITE" id="PS51752">
    <property type="entry name" value="JACALIN_LECTIN"/>
    <property type="match status" value="1"/>
</dbReference>
<name>A0AAD8L6Z6_TARER</name>
<evidence type="ECO:0000259" key="3">
    <source>
        <dbReference type="PROSITE" id="PS51752"/>
    </source>
</evidence>
<keyword evidence="5" id="KW-1185">Reference proteome</keyword>
<dbReference type="InterPro" id="IPR001229">
    <property type="entry name" value="Jacalin-like_lectin_dom"/>
</dbReference>
<dbReference type="Gene3D" id="2.100.10.30">
    <property type="entry name" value="Jacalin-like lectin domain"/>
    <property type="match status" value="1"/>
</dbReference>
<dbReference type="GO" id="GO:0030246">
    <property type="term" value="F:carbohydrate binding"/>
    <property type="evidence" value="ECO:0007669"/>
    <property type="project" value="UniProtKB-KW"/>
</dbReference>
<dbReference type="PANTHER" id="PTHR47293:SF15">
    <property type="entry name" value="JACALIN-RELATED LECTIN 19"/>
    <property type="match status" value="1"/>
</dbReference>
<dbReference type="CDD" id="cd09612">
    <property type="entry name" value="Jacalin"/>
    <property type="match status" value="1"/>
</dbReference>
<comment type="similarity">
    <text evidence="1">Belongs to the jacalin lectin family.</text>
</comment>
<comment type="caution">
    <text evidence="4">The sequence shown here is derived from an EMBL/GenBank/DDBJ whole genome shotgun (WGS) entry which is preliminary data.</text>
</comment>
<gene>
    <name evidence="4" type="ORF">QVD17_11102</name>
</gene>
<dbReference type="AlphaFoldDB" id="A0AAD8L6Z6"/>
<reference evidence="4" key="1">
    <citation type="journal article" date="2023" name="bioRxiv">
        <title>Improved chromosome-level genome assembly for marigold (Tagetes erecta).</title>
        <authorList>
            <person name="Jiang F."/>
            <person name="Yuan L."/>
            <person name="Wang S."/>
            <person name="Wang H."/>
            <person name="Xu D."/>
            <person name="Wang A."/>
            <person name="Fan W."/>
        </authorList>
    </citation>
    <scope>NUCLEOTIDE SEQUENCE</scope>
    <source>
        <strain evidence="4">WSJ</strain>
        <tissue evidence="4">Leaf</tissue>
    </source>
</reference>